<sequence>MTQDAVAADPVALVRRAVANELKPGNGAHPYRYKLHKVDNNRVTTKEIIETKDGDVARLIEYDGHPLGPVANQDELDRLNNLLQHPEVQEHRHKREQADSNRANEMIRLLPDAFLYHFESMEQGPSGQAVRLSLKPNPAFHPPDREAEVYAGMAGELWIDQQQERMVKLDVHLIDYVNFGWGILGKLYKGGSILVEQKDVGNDHWEQYHFKLNLHGKALMLKSLEFDTTEDETDFAPVSAGWGYQDAVKLLLTLKPPVAEPSQLSQR</sequence>
<dbReference type="AlphaFoldDB" id="A0A841JYZ4"/>
<protein>
    <submittedName>
        <fullName evidence="1">Uncharacterized protein</fullName>
    </submittedName>
</protein>
<evidence type="ECO:0000313" key="2">
    <source>
        <dbReference type="Proteomes" id="UP000538666"/>
    </source>
</evidence>
<comment type="caution">
    <text evidence="1">The sequence shown here is derived from an EMBL/GenBank/DDBJ whole genome shotgun (WGS) entry which is preliminary data.</text>
</comment>
<reference evidence="1 2" key="1">
    <citation type="submission" date="2020-08" db="EMBL/GenBank/DDBJ databases">
        <title>Genomic Encyclopedia of Type Strains, Phase IV (KMG-IV): sequencing the most valuable type-strain genomes for metagenomic binning, comparative biology and taxonomic classification.</title>
        <authorList>
            <person name="Goeker M."/>
        </authorList>
    </citation>
    <scope>NUCLEOTIDE SEQUENCE [LARGE SCALE GENOMIC DNA]</scope>
    <source>
        <strain evidence="1 2">DSM 103733</strain>
    </source>
</reference>
<dbReference type="OrthoDB" id="117742at2"/>
<dbReference type="RefSeq" id="WP_050060290.1">
    <property type="nucleotide sequence ID" value="NZ_JACHEK010000010.1"/>
</dbReference>
<dbReference type="Proteomes" id="UP000538666">
    <property type="component" value="Unassembled WGS sequence"/>
</dbReference>
<gene>
    <name evidence="1" type="ORF">HNQ77_004672</name>
</gene>
<evidence type="ECO:0000313" key="1">
    <source>
        <dbReference type="EMBL" id="MBB6146693.1"/>
    </source>
</evidence>
<dbReference type="EMBL" id="JACHEK010000010">
    <property type="protein sequence ID" value="MBB6146693.1"/>
    <property type="molecule type" value="Genomic_DNA"/>
</dbReference>
<name>A0A841JYZ4_9BACT</name>
<keyword evidence="2" id="KW-1185">Reference proteome</keyword>
<proteinExistence type="predicted"/>
<accession>A0A841JYZ4</accession>
<organism evidence="1 2">
    <name type="scientific">Silvibacterium bohemicum</name>
    <dbReference type="NCBI Taxonomy" id="1577686"/>
    <lineage>
        <taxon>Bacteria</taxon>
        <taxon>Pseudomonadati</taxon>
        <taxon>Acidobacteriota</taxon>
        <taxon>Terriglobia</taxon>
        <taxon>Terriglobales</taxon>
        <taxon>Acidobacteriaceae</taxon>
        <taxon>Silvibacterium</taxon>
    </lineage>
</organism>